<proteinExistence type="predicted"/>
<keyword evidence="1" id="KW-0732">Signal</keyword>
<keyword evidence="3" id="KW-0472">Membrane</keyword>
<dbReference type="CDD" id="cd04486">
    <property type="entry name" value="YhcR_OBF_like"/>
    <property type="match status" value="1"/>
</dbReference>
<dbReference type="InterPro" id="IPR029052">
    <property type="entry name" value="Metallo-depent_PP-like"/>
</dbReference>
<keyword evidence="3" id="KW-1133">Transmembrane helix</keyword>
<dbReference type="SUPFAM" id="SSF55816">
    <property type="entry name" value="5'-nucleotidase (syn. UDP-sugar hydrolase), C-terminal domain"/>
    <property type="match status" value="2"/>
</dbReference>
<dbReference type="PRINTS" id="PR01607">
    <property type="entry name" value="APYRASEFAMLY"/>
</dbReference>
<dbReference type="PROSITE" id="PS51841">
    <property type="entry name" value="LTD"/>
    <property type="match status" value="1"/>
</dbReference>
<feature type="transmembrane region" description="Helical" evidence="3">
    <location>
        <begin position="1722"/>
        <end position="1743"/>
    </location>
</feature>
<dbReference type="InterPro" id="IPR008334">
    <property type="entry name" value="5'-Nucleotdase_C"/>
</dbReference>
<dbReference type="Pfam" id="PF00149">
    <property type="entry name" value="Metallophos"/>
    <property type="match status" value="2"/>
</dbReference>
<dbReference type="Proteomes" id="UP001465426">
    <property type="component" value="Unassembled WGS sequence"/>
</dbReference>
<dbReference type="Pfam" id="PF00565">
    <property type="entry name" value="SNase"/>
    <property type="match status" value="1"/>
</dbReference>
<gene>
    <name evidence="6" type="ORF">WMO63_14485</name>
</gene>
<dbReference type="SUPFAM" id="SSF56300">
    <property type="entry name" value="Metallo-dependent phosphatases"/>
    <property type="match status" value="2"/>
</dbReference>
<dbReference type="Gene3D" id="3.90.780.10">
    <property type="entry name" value="5'-Nucleotidase, C-terminal domain"/>
    <property type="match status" value="2"/>
</dbReference>
<dbReference type="Gene3D" id="2.40.50.90">
    <property type="match status" value="1"/>
</dbReference>
<feature type="compositionally biased region" description="Acidic residues" evidence="2">
    <location>
        <begin position="1639"/>
        <end position="1702"/>
    </location>
</feature>
<dbReference type="PANTHER" id="PTHR11575:SF24">
    <property type="entry name" value="5'-NUCLEOTIDASE"/>
    <property type="match status" value="1"/>
</dbReference>
<dbReference type="PROSITE" id="PS50830">
    <property type="entry name" value="TNASE_3"/>
    <property type="match status" value="1"/>
</dbReference>
<dbReference type="Pfam" id="PF00932">
    <property type="entry name" value="LTD"/>
    <property type="match status" value="1"/>
</dbReference>
<feature type="compositionally biased region" description="Low complexity" evidence="2">
    <location>
        <begin position="163"/>
        <end position="173"/>
    </location>
</feature>
<dbReference type="PROSITE" id="PS00786">
    <property type="entry name" value="5_NUCLEOTIDASE_2"/>
    <property type="match status" value="2"/>
</dbReference>
<dbReference type="InterPro" id="IPR001322">
    <property type="entry name" value="Lamin_tail_dom"/>
</dbReference>
<dbReference type="Gene3D" id="3.60.21.10">
    <property type="match status" value="2"/>
</dbReference>
<dbReference type="InterPro" id="IPR006179">
    <property type="entry name" value="5_nucleotidase/apyrase"/>
</dbReference>
<organism evidence="6 7">
    <name type="scientific">Niallia hominis</name>
    <dbReference type="NCBI Taxonomy" id="3133173"/>
    <lineage>
        <taxon>Bacteria</taxon>
        <taxon>Bacillati</taxon>
        <taxon>Bacillota</taxon>
        <taxon>Bacilli</taxon>
        <taxon>Bacillales</taxon>
        <taxon>Bacillaceae</taxon>
        <taxon>Niallia</taxon>
    </lineage>
</organism>
<dbReference type="SMART" id="SM00318">
    <property type="entry name" value="SNc"/>
    <property type="match status" value="1"/>
</dbReference>
<feature type="region of interest" description="Disordered" evidence="2">
    <location>
        <begin position="1629"/>
        <end position="1716"/>
    </location>
</feature>
<feature type="region of interest" description="Disordered" evidence="2">
    <location>
        <begin position="152"/>
        <end position="187"/>
    </location>
</feature>
<dbReference type="PANTHER" id="PTHR11575">
    <property type="entry name" value="5'-NUCLEOTIDASE-RELATED"/>
    <property type="match status" value="1"/>
</dbReference>
<dbReference type="InterPro" id="IPR036907">
    <property type="entry name" value="5'-Nucleotdase_C_sf"/>
</dbReference>
<accession>A0ABV1F2E6</accession>
<protein>
    <submittedName>
        <fullName evidence="6">5'-nucleotidase C-terminal domain-containing protein</fullName>
    </submittedName>
</protein>
<evidence type="ECO:0000313" key="6">
    <source>
        <dbReference type="EMBL" id="MEQ2466866.1"/>
    </source>
</evidence>
<evidence type="ECO:0000256" key="2">
    <source>
        <dbReference type="SAM" id="MobiDB-lite"/>
    </source>
</evidence>
<dbReference type="InterPro" id="IPR035437">
    <property type="entry name" value="SNase_OB-fold_sf"/>
</dbReference>
<sequence length="1749" mass="190538">MKGNSSKKLFSIFLIFLLVFSNLFSTFTVRAASENLTATDLFISEYIEGSSNNKAIELFNGTGKDVDLSSYSVELYSNGKTTTTSTLRLEGNLKHGELFIIAHSSANEAIKEKANMVSGVANFNGDDAIVLKHNEEIIDVFGIVGEQQEWGDGQTKDHTLVRKNNISSGNKGKNPFDPSEEWDTYNQDDFSHLGNHLFGEELYGNEESTTDPTEPQSIKEARAMVGQNVTIEGIVTADNSSIGGGKLSTYIQDEEAGINIFSQDASSFPALTEGQKVKVTGKITEYNKLLEIVPAEDGIEVISENNELPVPVTMNLADLNNDSVAELKEGQLVKVKGYVQTVPETAAGGGYNVTVLDESFNGTTIRVMEETEAISSIQTGKWYEFTGILSQYNTYQILPRKASDVQLLAEQPPSPSAKGEYESTVSSVVDGDTIHLQTPVLGTTKVRYVNIDTPETYHTPQNEADENQLEHGNKAKEYLNTLLEPGDKVIVKVGEEATDDYGRLLAQIIRKSDQLNTNLEMVKQGYASTYFIWPVADEADYDMFQSAVKDAMDNHKGIWDKDNPLMEQPFEFRAREQGKGLLRYVGNSETKKYVLPEDFQEVPVENRIFFASANEAENNGYTALNGGEEKDTIKLQLLSVNDLHGKVTEEYEDEKKENIIGRMDYLAQYLKEREATNPNTLIVHAGDMVGGSSPLSALLQDEPTVEMMESIGFDVGTVGNHEFDEGVDEMLRLINGGDHVNGTKGYDGIDFPMVAANVEYKDTGNLVLDPYTIKEVEGVKVGFIGVATTETPDMIIAKGNENIRFTDEADAINKYVPELQAQGVEAIIILAHVPGNQAGESATGDIAKIATEVDDAVDVIFAAHNHVKVNAVVDNKLIIQAGEYGKAFADVDLEIDPETGDIVKKSAEIVDVVQTGVTPDPEVSTILAKYQELVGEKLNEVIGEAATDMVGGYATKEAEGDNPVGNLIADGMKAAMDSDFALMNGGGIRDDIVSGEITWNDLFNVQPFNNTLVKLEISGSDLEEILNSQFSSYGPDVSIGGFSYTWDSKAGKYGQVVDIFLPNGEKIDPNGNYTVTVNNYMADHTSDQYLLQKLGENPIQGGEDLEATVEFVRSFSGPISYNTGRIKEINAEPLPSISGQFLGVNDLHGKIDVTGTVDGVNYGRMDYLATYLRKAEATNPNTLLVHAGDMIGGSSPVSALLQDEPTVEIMESLGFDVGVVGNHEFDEGVDEMLRMINGGDHPKGTSEYDGMNFPVLAANVEYKESGELVLDPYAIKEIDGVKVGFIGVATVETPSMIVATGNEHIRFTDETEAINKYVPELQKQGIEAIVVLAHVPGSQEEGTNEITGEIADIARNLDDAVDIIFAAHNHVKLNGVVDNKLIVQAWEYGKAYSDIDFTIDPLTKDFSEKTAEIVDVVQEDVTPDSEVKAILDKYLDQVGPKLNEVIGIAATDITGGYAQKGEVGDNGLGNLIADGMKAAMDSDFALMNGGGIRDDLLEGEITWQELFNIQPFNNTLVKLEITGQELKEVLNTQFSSYGPDVSIAGFKYTWDASLGQFGQVVDLLMPDGTKLDLEKTYTVTVNSYVYPHSTDSYLLNTYGENPIQGPEDLQATVDFIKSFDEPIAYTAEGRISEVSSGAEEPEVDPETPGDGDEDQGDDPETPGDGEEEQGENPDAPEDENGTQDNESDGSDEGTETSLDENNDTVNQPEKEKGNLLPNTATMTYNFIIVGLLLFFIGVVVFYANNRRKA</sequence>
<evidence type="ECO:0000256" key="1">
    <source>
        <dbReference type="ARBA" id="ARBA00022729"/>
    </source>
</evidence>
<dbReference type="InterPro" id="IPR006146">
    <property type="entry name" value="5'-Nucleotdase_CS"/>
</dbReference>
<keyword evidence="3" id="KW-0812">Transmembrane</keyword>
<dbReference type="EMBL" id="JBBMFN010000036">
    <property type="protein sequence ID" value="MEQ2466866.1"/>
    <property type="molecule type" value="Genomic_DNA"/>
</dbReference>
<evidence type="ECO:0000313" key="7">
    <source>
        <dbReference type="Proteomes" id="UP001465426"/>
    </source>
</evidence>
<keyword evidence="7" id="KW-1185">Reference proteome</keyword>
<name>A0ABV1F2E6_9BACI</name>
<evidence type="ECO:0000259" key="4">
    <source>
        <dbReference type="PROSITE" id="PS50830"/>
    </source>
</evidence>
<feature type="domain" description="LTD" evidence="5">
    <location>
        <begin position="25"/>
        <end position="189"/>
    </location>
</feature>
<reference evidence="6 7" key="1">
    <citation type="submission" date="2024-03" db="EMBL/GenBank/DDBJ databases">
        <title>Human intestinal bacterial collection.</title>
        <authorList>
            <person name="Pauvert C."/>
            <person name="Hitch T.C.A."/>
            <person name="Clavel T."/>
        </authorList>
    </citation>
    <scope>NUCLEOTIDE SEQUENCE [LARGE SCALE GENOMIC DNA]</scope>
    <source>
        <strain evidence="6 7">CLA-SR-H024</strain>
    </source>
</reference>
<dbReference type="RefSeq" id="WP_349205000.1">
    <property type="nucleotide sequence ID" value="NZ_JBBMFN010000036.1"/>
</dbReference>
<evidence type="ECO:0000259" key="5">
    <source>
        <dbReference type="PROSITE" id="PS51841"/>
    </source>
</evidence>
<dbReference type="SUPFAM" id="SSF50199">
    <property type="entry name" value="Staphylococcal nuclease"/>
    <property type="match status" value="1"/>
</dbReference>
<comment type="caution">
    <text evidence="6">The sequence shown here is derived from an EMBL/GenBank/DDBJ whole genome shotgun (WGS) entry which is preliminary data.</text>
</comment>
<dbReference type="InterPro" id="IPR016071">
    <property type="entry name" value="Staphylococal_nuclease_OB-fold"/>
</dbReference>
<feature type="domain" description="TNase-like" evidence="4">
    <location>
        <begin position="419"/>
        <end position="561"/>
    </location>
</feature>
<dbReference type="Pfam" id="PF02872">
    <property type="entry name" value="5_nucleotid_C"/>
    <property type="match status" value="2"/>
</dbReference>
<dbReference type="InterPro" id="IPR004843">
    <property type="entry name" value="Calcineurin-like_PHP"/>
</dbReference>
<evidence type="ECO:0000256" key="3">
    <source>
        <dbReference type="SAM" id="Phobius"/>
    </source>
</evidence>